<evidence type="ECO:0000259" key="11">
    <source>
        <dbReference type="PROSITE" id="PS50011"/>
    </source>
</evidence>
<dbReference type="GO" id="GO:0005737">
    <property type="term" value="C:cytoplasm"/>
    <property type="evidence" value="ECO:0007669"/>
    <property type="project" value="TreeGrafter"/>
</dbReference>
<keyword evidence="4" id="KW-0547">Nucleotide-binding</keyword>
<dbReference type="SUPFAM" id="SSF56112">
    <property type="entry name" value="Protein kinase-like (PK-like)"/>
    <property type="match status" value="2"/>
</dbReference>
<evidence type="ECO:0000256" key="7">
    <source>
        <dbReference type="ARBA" id="ARBA00023193"/>
    </source>
</evidence>
<organism evidence="13">
    <name type="scientific">Naegleria gruberi</name>
    <name type="common">Amoeba</name>
    <dbReference type="NCBI Taxonomy" id="5762"/>
    <lineage>
        <taxon>Eukaryota</taxon>
        <taxon>Discoba</taxon>
        <taxon>Heterolobosea</taxon>
        <taxon>Tetramitia</taxon>
        <taxon>Eutetramitia</taxon>
        <taxon>Vahlkampfiidae</taxon>
        <taxon>Naegleria</taxon>
    </lineage>
</organism>
<dbReference type="EC" id="2.7.11.1" evidence="1"/>
<dbReference type="PANTHER" id="PTHR11042:SF160">
    <property type="entry name" value="EUKARYOTIC TRANSLATION INITIATION FACTOR 2-ALPHA KINASE 1"/>
    <property type="match status" value="1"/>
</dbReference>
<keyword evidence="5" id="KW-0418">Kinase</keyword>
<keyword evidence="6" id="KW-0067">ATP-binding</keyword>
<dbReference type="GO" id="GO:0004672">
    <property type="term" value="F:protein kinase activity"/>
    <property type="evidence" value="ECO:0007669"/>
    <property type="project" value="InterPro"/>
</dbReference>
<dbReference type="PANTHER" id="PTHR11042">
    <property type="entry name" value="EUKARYOTIC TRANSLATION INITIATION FACTOR 2-ALPHA KINASE EIF2-ALPHA KINASE -RELATED"/>
    <property type="match status" value="1"/>
</dbReference>
<evidence type="ECO:0000256" key="1">
    <source>
        <dbReference type="ARBA" id="ARBA00012513"/>
    </source>
</evidence>
<dbReference type="VEuPathDB" id="AmoebaDB:NAEGRDRAFT_59622"/>
<evidence type="ECO:0000313" key="12">
    <source>
        <dbReference type="EMBL" id="EFC38022.1"/>
    </source>
</evidence>
<comment type="catalytic activity">
    <reaction evidence="9">
        <text>L-threonyl-[protein] + ATP = O-phospho-L-threonyl-[protein] + ADP + H(+)</text>
        <dbReference type="Rhea" id="RHEA:46608"/>
        <dbReference type="Rhea" id="RHEA-COMP:11060"/>
        <dbReference type="Rhea" id="RHEA-COMP:11605"/>
        <dbReference type="ChEBI" id="CHEBI:15378"/>
        <dbReference type="ChEBI" id="CHEBI:30013"/>
        <dbReference type="ChEBI" id="CHEBI:30616"/>
        <dbReference type="ChEBI" id="CHEBI:61977"/>
        <dbReference type="ChEBI" id="CHEBI:456216"/>
        <dbReference type="EC" id="2.7.11.1"/>
    </reaction>
    <physiologicalReaction direction="left-to-right" evidence="9">
        <dbReference type="Rhea" id="RHEA:46609"/>
    </physiologicalReaction>
</comment>
<dbReference type="GO" id="GO:0005634">
    <property type="term" value="C:nucleus"/>
    <property type="evidence" value="ECO:0007669"/>
    <property type="project" value="TreeGrafter"/>
</dbReference>
<dbReference type="InterPro" id="IPR011009">
    <property type="entry name" value="Kinase-like_dom_sf"/>
</dbReference>
<reference evidence="12 13" key="1">
    <citation type="journal article" date="2010" name="Cell">
        <title>The genome of Naegleria gruberi illuminates early eukaryotic versatility.</title>
        <authorList>
            <person name="Fritz-Laylin L.K."/>
            <person name="Prochnik S.E."/>
            <person name="Ginger M.L."/>
            <person name="Dacks J.B."/>
            <person name="Carpenter M.L."/>
            <person name="Field M.C."/>
            <person name="Kuo A."/>
            <person name="Paredez A."/>
            <person name="Chapman J."/>
            <person name="Pham J."/>
            <person name="Shu S."/>
            <person name="Neupane R."/>
            <person name="Cipriano M."/>
            <person name="Mancuso J."/>
            <person name="Tu H."/>
            <person name="Salamov A."/>
            <person name="Lindquist E."/>
            <person name="Shapiro H."/>
            <person name="Lucas S."/>
            <person name="Grigoriev I.V."/>
            <person name="Cande W.Z."/>
            <person name="Fulton C."/>
            <person name="Rokhsar D.S."/>
            <person name="Dawson S.C."/>
        </authorList>
    </citation>
    <scope>NUCLEOTIDE SEQUENCE [LARGE SCALE GENOMIC DNA]</scope>
    <source>
        <strain evidence="12 13">NEG-M</strain>
    </source>
</reference>
<evidence type="ECO:0000256" key="10">
    <source>
        <dbReference type="ARBA" id="ARBA00048977"/>
    </source>
</evidence>
<dbReference type="SMART" id="SM00220">
    <property type="entry name" value="S_TKc"/>
    <property type="match status" value="1"/>
</dbReference>
<keyword evidence="2" id="KW-0723">Serine/threonine-protein kinase</keyword>
<gene>
    <name evidence="12" type="ORF">NAEGRDRAFT_59622</name>
</gene>
<evidence type="ECO:0000256" key="2">
    <source>
        <dbReference type="ARBA" id="ARBA00022527"/>
    </source>
</evidence>
<comment type="catalytic activity">
    <reaction evidence="10">
        <text>L-seryl-[protein] + ATP = O-phospho-L-seryl-[protein] + ADP + H(+)</text>
        <dbReference type="Rhea" id="RHEA:17989"/>
        <dbReference type="Rhea" id="RHEA-COMP:9863"/>
        <dbReference type="Rhea" id="RHEA-COMP:11604"/>
        <dbReference type="ChEBI" id="CHEBI:15378"/>
        <dbReference type="ChEBI" id="CHEBI:29999"/>
        <dbReference type="ChEBI" id="CHEBI:30616"/>
        <dbReference type="ChEBI" id="CHEBI:83421"/>
        <dbReference type="ChEBI" id="CHEBI:456216"/>
        <dbReference type="EC" id="2.7.11.1"/>
    </reaction>
    <physiologicalReaction direction="left-to-right" evidence="10">
        <dbReference type="Rhea" id="RHEA:17990"/>
    </physiologicalReaction>
</comment>
<dbReference type="InParanoid" id="D2VYV1"/>
<accession>D2VYV1</accession>
<dbReference type="GO" id="GO:0005524">
    <property type="term" value="F:ATP binding"/>
    <property type="evidence" value="ECO:0007669"/>
    <property type="project" value="UniProtKB-KW"/>
</dbReference>
<evidence type="ECO:0000256" key="5">
    <source>
        <dbReference type="ARBA" id="ARBA00022777"/>
    </source>
</evidence>
<protein>
    <recommendedName>
        <fullName evidence="1">non-specific serine/threonine protein kinase</fullName>
        <ecNumber evidence="1">2.7.11.1</ecNumber>
    </recommendedName>
</protein>
<evidence type="ECO:0000313" key="13">
    <source>
        <dbReference type="Proteomes" id="UP000006671"/>
    </source>
</evidence>
<keyword evidence="13" id="KW-1185">Reference proteome</keyword>
<dbReference type="Proteomes" id="UP000006671">
    <property type="component" value="Unassembled WGS sequence"/>
</dbReference>
<evidence type="ECO:0000256" key="4">
    <source>
        <dbReference type="ARBA" id="ARBA00022741"/>
    </source>
</evidence>
<dbReference type="Pfam" id="PF00069">
    <property type="entry name" value="Pkinase"/>
    <property type="match status" value="2"/>
</dbReference>
<keyword evidence="3" id="KW-0808">Transferase</keyword>
<dbReference type="eggNOG" id="KOG0664">
    <property type="taxonomic scope" value="Eukaryota"/>
</dbReference>
<keyword evidence="7" id="KW-0652">Protein synthesis inhibitor</keyword>
<dbReference type="GeneID" id="8857911"/>
<proteinExistence type="inferred from homology"/>
<dbReference type="KEGG" id="ngr:NAEGRDRAFT_59622"/>
<dbReference type="OrthoDB" id="5986190at2759"/>
<dbReference type="STRING" id="5762.D2VYV1"/>
<comment type="similarity">
    <text evidence="8">Belongs to the protein kinase superfamily. Ser/Thr protein kinase family. GCN2 subfamily.</text>
</comment>
<dbReference type="PROSITE" id="PS00108">
    <property type="entry name" value="PROTEIN_KINASE_ST"/>
    <property type="match status" value="1"/>
</dbReference>
<feature type="domain" description="Protein kinase" evidence="11">
    <location>
        <begin position="560"/>
        <end position="831"/>
    </location>
</feature>
<evidence type="ECO:0000256" key="9">
    <source>
        <dbReference type="ARBA" id="ARBA00048659"/>
    </source>
</evidence>
<dbReference type="RefSeq" id="XP_002670766.1">
    <property type="nucleotide sequence ID" value="XM_002670720.1"/>
</dbReference>
<dbReference type="InterPro" id="IPR000719">
    <property type="entry name" value="Prot_kinase_dom"/>
</dbReference>
<dbReference type="InterPro" id="IPR050339">
    <property type="entry name" value="CC_SR_Kinase"/>
</dbReference>
<dbReference type="Gene3D" id="1.10.510.10">
    <property type="entry name" value="Transferase(Phosphotransferase) domain 1"/>
    <property type="match status" value="2"/>
</dbReference>
<dbReference type="InterPro" id="IPR008271">
    <property type="entry name" value="Ser/Thr_kinase_AS"/>
</dbReference>
<dbReference type="PROSITE" id="PS50011">
    <property type="entry name" value="PROTEIN_KINASE_DOM"/>
    <property type="match status" value="2"/>
</dbReference>
<evidence type="ECO:0000256" key="3">
    <source>
        <dbReference type="ARBA" id="ARBA00022679"/>
    </source>
</evidence>
<dbReference type="CDD" id="cd14014">
    <property type="entry name" value="STKc_PknB_like"/>
    <property type="match status" value="1"/>
</dbReference>
<evidence type="ECO:0000256" key="6">
    <source>
        <dbReference type="ARBA" id="ARBA00022840"/>
    </source>
</evidence>
<dbReference type="EMBL" id="GG738912">
    <property type="protein sequence ID" value="EFC38022.1"/>
    <property type="molecule type" value="Genomic_DNA"/>
</dbReference>
<evidence type="ECO:0000256" key="8">
    <source>
        <dbReference type="ARBA" id="ARBA00037982"/>
    </source>
</evidence>
<feature type="domain" description="Protein kinase" evidence="11">
    <location>
        <begin position="215"/>
        <end position="516"/>
    </location>
</feature>
<sequence>MFDKFLSLVWFDHAQPQTQIRDETFSLDIDESVVENLHTKLSRNVLDKYSRNFGDEKDLYNCVILPNVEPKSKRNSFFNFTNPTYSSEFVEKLIIFQILKQLKNLEPSIDELPTIKTGDYYLFCFRLDKFLEENPSQSTILKDLKRSVERISDKFEKSFYSKKEINQILIFATIWLETENTFDNYKLSKYDIYFGDFSRIFRCLNLFYNHFKSDYDFISILGYEGEGTVFKVFLKKSKTLRAIKLKYEAEKNEESTRELIKLLKTDIEGKIKYFECDTIGGHLYSVMELGEQSLSDYITRNNEEGFYRDGFISKDKIIEIIEIFIKVLTSVSSINEHYTLHRDLDPKNIVKVQDYYKIINFNTAKAIDSYPLMAVRKVPYMPPESLVEAPRNGNNQKQINNGHLFSLGCILLKLFTNCPLQLDELFLNDSDISKYDDDYMYFTTFGKYFSSVSTTNDGELKLHYAIGKILNKTINTNFGVTDILSRCIITMIQRDTTKRLNCYLYKTILENVLQFLKGEIQDISLNNKNETIQLNNIPTLISYQSSLTKIINEKDRFIFLERGIGCGKGVVDKVMDKKLGRIVALKTYRESSIMNDLTRLMEAFKKAKEFDHPNVVRYLEYDVVYQSLDNFYFVIMELAEQNLKQYIESQRNLSLKEITMLFRDILKGCIYLHQNGIIHRDLKPQNILIYRIEDKVVPRISDHDECKIADLDLVRTTLVQGTREYAAPELFEKTRSNNNLYERVDIYSLGCIYLFMLINTDLEVEEKTFFDWMILNQEEKVHQFISKIIENLYGSIDIKLRNYITRLLCCSINKSPLRIPLKEFYTGIKYILNLMGHAEEIDELEDGISDELMEAILKKNE</sequence>
<dbReference type="AlphaFoldDB" id="D2VYV1"/>
<name>D2VYV1_NAEGR</name>